<dbReference type="Proteomes" id="UP000006735">
    <property type="component" value="Chromosome"/>
</dbReference>
<feature type="signal peptide" evidence="2">
    <location>
        <begin position="1"/>
        <end position="35"/>
    </location>
</feature>
<sequence length="145" mass="15777">MRIVLHQGDLMTTRRTATRISTLAFSLLLCTAAHAQQAPTPASSSPLIDVPSPIRTQSLSSGEVTHQTELARPRGESSVIVRSIQPNSVVGNYRIDFQAMDTDGDGRISRAEAQANPALADEFDALDTYHSGYLTREQLAGWLIQ</sequence>
<keyword evidence="5" id="KW-1185">Reference proteome</keyword>
<gene>
    <name evidence="4" type="ordered locus">XOO3726</name>
</gene>
<proteinExistence type="predicted"/>
<feature type="region of interest" description="Disordered" evidence="1">
    <location>
        <begin position="58"/>
        <end position="78"/>
    </location>
</feature>
<dbReference type="SUPFAM" id="SSF47473">
    <property type="entry name" value="EF-hand"/>
    <property type="match status" value="1"/>
</dbReference>
<protein>
    <recommendedName>
        <fullName evidence="3">EF-hand domain-containing protein</fullName>
    </recommendedName>
</protein>
<accession>Q5GWE1</accession>
<evidence type="ECO:0000313" key="4">
    <source>
        <dbReference type="EMBL" id="AAW76980.1"/>
    </source>
</evidence>
<feature type="chain" id="PRO_5004257012" description="EF-hand domain-containing protein" evidence="2">
    <location>
        <begin position="36"/>
        <end position="145"/>
    </location>
</feature>
<feature type="domain" description="EF-hand" evidence="3">
    <location>
        <begin position="96"/>
        <end position="112"/>
    </location>
</feature>
<dbReference type="InterPro" id="IPR011992">
    <property type="entry name" value="EF-hand-dom_pair"/>
</dbReference>
<dbReference type="HOGENOM" id="CLU_121975_0_0_6"/>
<dbReference type="STRING" id="291331.XOO3726"/>
<reference evidence="4 5" key="1">
    <citation type="journal article" date="2005" name="Nucleic Acids Res.">
        <title>The genome sequence of Xanthomonas oryzae pathovar oryzae KACC10331, the bacterial blight pathogen of rice.</title>
        <authorList>
            <person name="Lee B.M."/>
            <person name="Park Y.J."/>
            <person name="Park D.S."/>
            <person name="Kang H.W."/>
            <person name="Kim J.G."/>
            <person name="Song E.S."/>
            <person name="Park I.C."/>
            <person name="Yoon U.H."/>
            <person name="Hahn J.H."/>
            <person name="Koo B.S."/>
            <person name="Lee G.B."/>
            <person name="Kim H."/>
            <person name="Park H.S."/>
            <person name="Yoon K.O."/>
            <person name="Kim J.H."/>
            <person name="Jung C.H."/>
            <person name="Koh N.H."/>
            <person name="Seo J.S."/>
            <person name="Go S.J."/>
        </authorList>
    </citation>
    <scope>NUCLEOTIDE SEQUENCE [LARGE SCALE GENOMIC DNA]</scope>
    <source>
        <strain evidence="5">KACC10331 / KXO85</strain>
    </source>
</reference>
<evidence type="ECO:0000259" key="3">
    <source>
        <dbReference type="Pfam" id="PF13202"/>
    </source>
</evidence>
<dbReference type="AlphaFoldDB" id="Q5GWE1"/>
<dbReference type="Pfam" id="PF13202">
    <property type="entry name" value="EF-hand_5"/>
    <property type="match status" value="1"/>
</dbReference>
<dbReference type="EMBL" id="AE013598">
    <property type="protein sequence ID" value="AAW76980.1"/>
    <property type="molecule type" value="Genomic_DNA"/>
</dbReference>
<dbReference type="InterPro" id="IPR002048">
    <property type="entry name" value="EF_hand_dom"/>
</dbReference>
<keyword evidence="2" id="KW-0732">Signal</keyword>
<dbReference type="GO" id="GO:0005509">
    <property type="term" value="F:calcium ion binding"/>
    <property type="evidence" value="ECO:0007669"/>
    <property type="project" value="InterPro"/>
</dbReference>
<organism evidence="4 5">
    <name type="scientific">Xanthomonas oryzae pv. oryzae (strain KACC10331 / KXO85)</name>
    <dbReference type="NCBI Taxonomy" id="291331"/>
    <lineage>
        <taxon>Bacteria</taxon>
        <taxon>Pseudomonadati</taxon>
        <taxon>Pseudomonadota</taxon>
        <taxon>Gammaproteobacteria</taxon>
        <taxon>Lysobacterales</taxon>
        <taxon>Lysobacteraceae</taxon>
        <taxon>Xanthomonas</taxon>
    </lineage>
</organism>
<dbReference type="Gene3D" id="1.10.238.10">
    <property type="entry name" value="EF-hand"/>
    <property type="match status" value="1"/>
</dbReference>
<evidence type="ECO:0000256" key="1">
    <source>
        <dbReference type="SAM" id="MobiDB-lite"/>
    </source>
</evidence>
<feature type="compositionally biased region" description="Polar residues" evidence="1">
    <location>
        <begin position="58"/>
        <end position="68"/>
    </location>
</feature>
<name>Q5GWE1_XANOR</name>
<dbReference type="KEGG" id="xoo:XOO3726"/>
<evidence type="ECO:0000313" key="5">
    <source>
        <dbReference type="Proteomes" id="UP000006735"/>
    </source>
</evidence>
<evidence type="ECO:0000256" key="2">
    <source>
        <dbReference type="SAM" id="SignalP"/>
    </source>
</evidence>